<sequence>MDYCAEVSWVRCMNGCRLPMEVAFARIEKPREVYILQMRMPCDVFFTVNDLISTKSLTKRAACQSIYKVVPKCIVKMEKDTWCYTIQQFVHDRMGFDARIAVRSKTQKKFFKGMCGFQNTQIVKIQFEQPAYGCVHKHSRIIPFPCAAKEARTMAHYLNKMNTAVKPTEPIEPMIVDEPMDESAGNIDKPMDESAGNADKPKDVSAENADKPLDESVENAGDLVEIADGVLDNADYSLQNAGELLKMAVELLKNANELLLKHDDGPLKNANESLDELWENKTGSVENEIGVMEPDSKPMEKAVEPMDETLENTVGPKEKADEPVEEKSEHAQVPRILITPLIDLETDDKVLETEDAHDGMIDPPLALESMPIN</sequence>
<dbReference type="AlphaFoldDB" id="A0A8X6I5U6"/>
<dbReference type="EMBL" id="BMAW01041948">
    <property type="protein sequence ID" value="GFS31565.1"/>
    <property type="molecule type" value="Genomic_DNA"/>
</dbReference>
<reference evidence="2" key="1">
    <citation type="submission" date="2020-08" db="EMBL/GenBank/DDBJ databases">
        <title>Multicomponent nature underlies the extraordinary mechanical properties of spider dragline silk.</title>
        <authorList>
            <person name="Kono N."/>
            <person name="Nakamura H."/>
            <person name="Mori M."/>
            <person name="Yoshida Y."/>
            <person name="Ohtoshi R."/>
            <person name="Malay A.D."/>
            <person name="Moran D.A.P."/>
            <person name="Tomita M."/>
            <person name="Numata K."/>
            <person name="Arakawa K."/>
        </authorList>
    </citation>
    <scope>NUCLEOTIDE SEQUENCE</scope>
</reference>
<feature type="compositionally biased region" description="Basic and acidic residues" evidence="1">
    <location>
        <begin position="199"/>
        <end position="214"/>
    </location>
</feature>
<evidence type="ECO:0000256" key="1">
    <source>
        <dbReference type="SAM" id="MobiDB-lite"/>
    </source>
</evidence>
<keyword evidence="3" id="KW-1185">Reference proteome</keyword>
<name>A0A8X6I5U6_NEPPI</name>
<dbReference type="OrthoDB" id="6423130at2759"/>
<evidence type="ECO:0000313" key="2">
    <source>
        <dbReference type="EMBL" id="GFS31565.1"/>
    </source>
</evidence>
<feature type="compositionally biased region" description="Basic and acidic residues" evidence="1">
    <location>
        <begin position="316"/>
        <end position="332"/>
    </location>
</feature>
<comment type="caution">
    <text evidence="2">The sequence shown here is derived from an EMBL/GenBank/DDBJ whole genome shotgun (WGS) entry which is preliminary data.</text>
</comment>
<protein>
    <submittedName>
        <fullName evidence="2">Uncharacterized protein</fullName>
    </submittedName>
</protein>
<gene>
    <name evidence="2" type="primary">AVEN_240822_1</name>
    <name evidence="2" type="ORF">NPIL_30951</name>
</gene>
<feature type="region of interest" description="Disordered" evidence="1">
    <location>
        <begin position="307"/>
        <end position="332"/>
    </location>
</feature>
<evidence type="ECO:0000313" key="3">
    <source>
        <dbReference type="Proteomes" id="UP000887013"/>
    </source>
</evidence>
<feature type="region of interest" description="Disordered" evidence="1">
    <location>
        <begin position="180"/>
        <end position="214"/>
    </location>
</feature>
<accession>A0A8X6I5U6</accession>
<feature type="region of interest" description="Disordered" evidence="1">
    <location>
        <begin position="354"/>
        <end position="373"/>
    </location>
</feature>
<dbReference type="Proteomes" id="UP000887013">
    <property type="component" value="Unassembled WGS sequence"/>
</dbReference>
<organism evidence="2 3">
    <name type="scientific">Nephila pilipes</name>
    <name type="common">Giant wood spider</name>
    <name type="synonym">Nephila maculata</name>
    <dbReference type="NCBI Taxonomy" id="299642"/>
    <lineage>
        <taxon>Eukaryota</taxon>
        <taxon>Metazoa</taxon>
        <taxon>Ecdysozoa</taxon>
        <taxon>Arthropoda</taxon>
        <taxon>Chelicerata</taxon>
        <taxon>Arachnida</taxon>
        <taxon>Araneae</taxon>
        <taxon>Araneomorphae</taxon>
        <taxon>Entelegynae</taxon>
        <taxon>Araneoidea</taxon>
        <taxon>Nephilidae</taxon>
        <taxon>Nephila</taxon>
    </lineage>
</organism>
<proteinExistence type="predicted"/>